<protein>
    <recommendedName>
        <fullName evidence="3">F-box domain-containing protein</fullName>
    </recommendedName>
</protein>
<keyword evidence="2" id="KW-1185">Reference proteome</keyword>
<reference evidence="1 2" key="1">
    <citation type="journal article" date="2012" name="Eukaryot. Cell">
        <title>Draft genome sequence of Wickerhamomyces ciferrii NRRL Y-1031 F-60-10.</title>
        <authorList>
            <person name="Schneider J."/>
            <person name="Andrea H."/>
            <person name="Blom J."/>
            <person name="Jaenicke S."/>
            <person name="Ruckert C."/>
            <person name="Schorsch C."/>
            <person name="Szczepanowski R."/>
            <person name="Farwick M."/>
            <person name="Goesmann A."/>
            <person name="Puhler A."/>
            <person name="Schaffer S."/>
            <person name="Tauch A."/>
            <person name="Kohler T."/>
            <person name="Brinkrolf K."/>
        </authorList>
    </citation>
    <scope>NUCLEOTIDE SEQUENCE [LARGE SCALE GENOMIC DNA]</scope>
    <source>
        <strain evidence="2">ATCC 14091 / BCRC 22168 / CBS 111 / JCM 3599 / NBRC 0793 / NRRL Y-1031 F-60-10</strain>
    </source>
</reference>
<sequence length="235" mass="26924">MNIIELPSEVLIQVLIRLDFETLQNALSIPLLHAKMDCEFTTIIVTHDKELNEKDRDYPGKVINSADIDPNKFQLQTFAVLFMFEVIPHNFYPSILSKVNASFSSIILQSIYEPCLDCIIDYADLVEFKNTYDNSAHYRSIKSLIEFARTNLGNLMMFDFGKLEVMAFEKVELDPNWMSLRNVKSLRLYQCTGKSSVIKFSLPKLGKLLIDGDCSSALKNVFELKDIKSFLSGWL</sequence>
<dbReference type="InParanoid" id="K0KMK2"/>
<name>K0KMK2_WICCF</name>
<dbReference type="HOGENOM" id="CLU_1180993_0_0_1"/>
<comment type="caution">
    <text evidence="1">The sequence shown here is derived from an EMBL/GenBank/DDBJ whole genome shotgun (WGS) entry which is preliminary data.</text>
</comment>
<dbReference type="AlphaFoldDB" id="K0KMK2"/>
<dbReference type="Proteomes" id="UP000009328">
    <property type="component" value="Unassembled WGS sequence"/>
</dbReference>
<organism evidence="1 2">
    <name type="scientific">Wickerhamomyces ciferrii (strain ATCC 14091 / BCRC 22168 / CBS 111 / JCM 3599 / NBRC 0793 / NRRL Y-1031 F-60-10)</name>
    <name type="common">Yeast</name>
    <name type="synonym">Pichia ciferrii</name>
    <dbReference type="NCBI Taxonomy" id="1206466"/>
    <lineage>
        <taxon>Eukaryota</taxon>
        <taxon>Fungi</taxon>
        <taxon>Dikarya</taxon>
        <taxon>Ascomycota</taxon>
        <taxon>Saccharomycotina</taxon>
        <taxon>Saccharomycetes</taxon>
        <taxon>Phaffomycetales</taxon>
        <taxon>Wickerhamomycetaceae</taxon>
        <taxon>Wickerhamomyces</taxon>
    </lineage>
</organism>
<accession>K0KMK2</accession>
<evidence type="ECO:0008006" key="3">
    <source>
        <dbReference type="Google" id="ProtNLM"/>
    </source>
</evidence>
<evidence type="ECO:0000313" key="2">
    <source>
        <dbReference type="Proteomes" id="UP000009328"/>
    </source>
</evidence>
<proteinExistence type="predicted"/>
<evidence type="ECO:0000313" key="1">
    <source>
        <dbReference type="EMBL" id="CCH43432.1"/>
    </source>
</evidence>
<dbReference type="EMBL" id="CAIF01000078">
    <property type="protein sequence ID" value="CCH43432.1"/>
    <property type="molecule type" value="Genomic_DNA"/>
</dbReference>
<gene>
    <name evidence="1" type="ORF">BN7_2980</name>
</gene>